<keyword evidence="6 7" id="KW-0472">Membrane</keyword>
<feature type="transmembrane region" description="Helical" evidence="7">
    <location>
        <begin position="761"/>
        <end position="779"/>
    </location>
</feature>
<comment type="caution">
    <text evidence="9">The sequence shown here is derived from an EMBL/GenBank/DDBJ whole genome shotgun (WGS) entry which is preliminary data.</text>
</comment>
<comment type="similarity">
    <text evidence="7">Belongs to the binding-protein-dependent transport system permease family.</text>
</comment>
<dbReference type="GO" id="GO:0005886">
    <property type="term" value="C:plasma membrane"/>
    <property type="evidence" value="ECO:0007669"/>
    <property type="project" value="UniProtKB-SubCell"/>
</dbReference>
<evidence type="ECO:0000256" key="2">
    <source>
        <dbReference type="ARBA" id="ARBA00022448"/>
    </source>
</evidence>
<keyword evidence="5 7" id="KW-1133">Transmembrane helix</keyword>
<feature type="transmembrane region" description="Helical" evidence="7">
    <location>
        <begin position="788"/>
        <end position="808"/>
    </location>
</feature>
<keyword evidence="2 7" id="KW-0813">Transport</keyword>
<sequence>MSRKKIIRPVAKWKVLLGLLGALAALYGATLLFAYLVMPDTRPGRGRRTAAEAEAAAAARQLPESLDGVRYSVVRSVPEADYRRAAEFRKRFPGAAPGEVERLIRAGRLPAWYPRKQSPVLDRVDLPPVAERTGPEPVVMRGCDGPGKFGGVWVQFVAGSGSDAAAATARIFYDRLFRFGPAGYPIVPHIAKAYEMKEEGRIWEVTLRKIRWSDGHPFTADDVLFFWNDFMLAESLGGGRVYKHFTVGGRPATLEKLGPHKVRWTFPEPRADFLETLATQAAFAPAHYLKKYHPDYGDKAFLAAEMAKYNMPNARSLYTLMSANNPALPSLGPWLYRKYTTMSPMSFVRNPYYFAVDEEGRQLPYIDRLQLEFIDSMMVPLAVASGRADMQFRYIRFENYTEFMERARENKFRVLCWIPGTSSEWLIYPNLNRAVIADDRASELKGKLLAEKEFRQALSLAVDRGPIIDAFYAGLAKPHQVEPGPYSLYPSEKLRTAFTRHDPAEANRKLDAVWRRLGLDPAVRKDGFRCDENGRPVTFYMIFTDFTGTGPAQFVADDWAKVGIRCMYQLCSRPLLTVRKLSRNYDFYIWSSESEIVPLLSPRSFVATTNESAYAIGWGNWFSLNGMYGAPEAGNPGAVPVPRTSPMYRAIECYEEAVRSADPARQKELMREITDIAAENLWTINVASAPPKIVVVSENMRNVPEKAVEGYCFLTPGNTAPETYCFDRPSAAADADTVRQLAAGDEIPPVSGVPVSALGRAVQLSLLAAAGLLVLLLILKHPFVLRRLVIMVPTLFVISVCVFTIIQLPPGDYLSNRIMQLEESGASPEQIESQIDDLRVLFRFDDPAWKRYCRWMGFTWFVTFDPKDAGLLQGEMGYSMETSKSVNSMVGDRILLTVLISLGTVLLTWSLALPIGIYSACRQYSAGDYLISVLGFLGMCVPSFLLALILMALTGISGLFSPEYAIQPEWSWGKAVDLCRHIWVPILVVGVAGTAGMIRVMRANLLDELRKPYVVTARAKGVRPLKLLFKYPVRMALNPFISGIGTLFPTLVSGSSIVAIVMSLPTVGPLMLSALFSQDMNMAGSMLMVLSLLGVMGTLVSDLLLMMVDPRIRLEGGGTR</sequence>
<dbReference type="EMBL" id="VUNS01000001">
    <property type="protein sequence ID" value="MST95556.1"/>
    <property type="molecule type" value="Genomic_DNA"/>
</dbReference>
<dbReference type="PANTHER" id="PTHR30465">
    <property type="entry name" value="INNER MEMBRANE ABC TRANSPORTER"/>
    <property type="match status" value="1"/>
</dbReference>
<dbReference type="Proteomes" id="UP000435649">
    <property type="component" value="Unassembled WGS sequence"/>
</dbReference>
<dbReference type="SUPFAM" id="SSF161098">
    <property type="entry name" value="MetI-like"/>
    <property type="match status" value="1"/>
</dbReference>
<dbReference type="Gene3D" id="1.10.3720.10">
    <property type="entry name" value="MetI-like"/>
    <property type="match status" value="1"/>
</dbReference>
<dbReference type="InterPro" id="IPR035906">
    <property type="entry name" value="MetI-like_sf"/>
</dbReference>
<accession>A0A844FWU5</accession>
<dbReference type="Gene3D" id="3.10.105.10">
    <property type="entry name" value="Dipeptide-binding Protein, Domain 3"/>
    <property type="match status" value="1"/>
</dbReference>
<dbReference type="RefSeq" id="WP_154416657.1">
    <property type="nucleotide sequence ID" value="NZ_DBFCGB010000211.1"/>
</dbReference>
<keyword evidence="4 7" id="KW-0812">Transmembrane</keyword>
<evidence type="ECO:0000256" key="3">
    <source>
        <dbReference type="ARBA" id="ARBA00022475"/>
    </source>
</evidence>
<dbReference type="InterPro" id="IPR000914">
    <property type="entry name" value="SBP_5_dom"/>
</dbReference>
<feature type="transmembrane region" description="Helical" evidence="7">
    <location>
        <begin position="929"/>
        <end position="962"/>
    </location>
</feature>
<keyword evidence="10" id="KW-1185">Reference proteome</keyword>
<evidence type="ECO:0000256" key="5">
    <source>
        <dbReference type="ARBA" id="ARBA00022989"/>
    </source>
</evidence>
<dbReference type="GO" id="GO:0055085">
    <property type="term" value="P:transmembrane transport"/>
    <property type="evidence" value="ECO:0007669"/>
    <property type="project" value="InterPro"/>
</dbReference>
<dbReference type="InterPro" id="IPR000515">
    <property type="entry name" value="MetI-like"/>
</dbReference>
<dbReference type="Pfam" id="PF00496">
    <property type="entry name" value="SBP_bac_5"/>
    <property type="match status" value="1"/>
</dbReference>
<proteinExistence type="inferred from homology"/>
<reference evidence="9 10" key="1">
    <citation type="submission" date="2019-08" db="EMBL/GenBank/DDBJ databases">
        <title>In-depth cultivation of the pig gut microbiome towards novel bacterial diversity and tailored functional studies.</title>
        <authorList>
            <person name="Wylensek D."/>
            <person name="Hitch T.C.A."/>
            <person name="Clavel T."/>
        </authorList>
    </citation>
    <scope>NUCLEOTIDE SEQUENCE [LARGE SCALE GENOMIC DNA]</scope>
    <source>
        <strain evidence="9 10">BBE-744-WT-12</strain>
    </source>
</reference>
<gene>
    <name evidence="9" type="ORF">FYJ85_00645</name>
</gene>
<comment type="subcellular location">
    <subcellularLocation>
        <location evidence="1 7">Cell membrane</location>
        <topology evidence="1 7">Multi-pass membrane protein</topology>
    </subcellularLocation>
</comment>
<dbReference type="SUPFAM" id="SSF53850">
    <property type="entry name" value="Periplasmic binding protein-like II"/>
    <property type="match status" value="1"/>
</dbReference>
<feature type="transmembrane region" description="Helical" evidence="7">
    <location>
        <begin position="982"/>
        <end position="1001"/>
    </location>
</feature>
<feature type="transmembrane region" description="Helical" evidence="7">
    <location>
        <begin position="1082"/>
        <end position="1105"/>
    </location>
</feature>
<keyword evidence="3" id="KW-1003">Cell membrane</keyword>
<evidence type="ECO:0000313" key="9">
    <source>
        <dbReference type="EMBL" id="MST95556.1"/>
    </source>
</evidence>
<feature type="domain" description="ABC transmembrane type-1" evidence="8">
    <location>
        <begin position="894"/>
        <end position="1105"/>
    </location>
</feature>
<evidence type="ECO:0000256" key="4">
    <source>
        <dbReference type="ARBA" id="ARBA00022692"/>
    </source>
</evidence>
<evidence type="ECO:0000313" key="10">
    <source>
        <dbReference type="Proteomes" id="UP000435649"/>
    </source>
</evidence>
<dbReference type="AlphaFoldDB" id="A0A844FWU5"/>
<feature type="transmembrane region" description="Helical" evidence="7">
    <location>
        <begin position="894"/>
        <end position="917"/>
    </location>
</feature>
<evidence type="ECO:0000259" key="8">
    <source>
        <dbReference type="PROSITE" id="PS50928"/>
    </source>
</evidence>
<name>A0A844FWU5_9BACT</name>
<evidence type="ECO:0000256" key="1">
    <source>
        <dbReference type="ARBA" id="ARBA00004651"/>
    </source>
</evidence>
<dbReference type="Pfam" id="PF00528">
    <property type="entry name" value="BPD_transp_1"/>
    <property type="match status" value="1"/>
</dbReference>
<organism evidence="9 10">
    <name type="scientific">Victivallis lenta</name>
    <dbReference type="NCBI Taxonomy" id="2606640"/>
    <lineage>
        <taxon>Bacteria</taxon>
        <taxon>Pseudomonadati</taxon>
        <taxon>Lentisphaerota</taxon>
        <taxon>Lentisphaeria</taxon>
        <taxon>Victivallales</taxon>
        <taxon>Victivallaceae</taxon>
        <taxon>Victivallis</taxon>
    </lineage>
</organism>
<feature type="transmembrane region" description="Helical" evidence="7">
    <location>
        <begin position="1040"/>
        <end position="1062"/>
    </location>
</feature>
<protein>
    <submittedName>
        <fullName evidence="9">ABC transporter permease subunit</fullName>
    </submittedName>
</protein>
<evidence type="ECO:0000256" key="7">
    <source>
        <dbReference type="RuleBase" id="RU363032"/>
    </source>
</evidence>
<dbReference type="PANTHER" id="PTHR30465:SF43">
    <property type="entry name" value="OLIGOPEPTIDE ABC TRANSPORTER, PERMEASE PROTEIN"/>
    <property type="match status" value="1"/>
</dbReference>
<dbReference type="PROSITE" id="PS50928">
    <property type="entry name" value="ABC_TM1"/>
    <property type="match status" value="1"/>
</dbReference>
<evidence type="ECO:0000256" key="6">
    <source>
        <dbReference type="ARBA" id="ARBA00023136"/>
    </source>
</evidence>
<dbReference type="Gene3D" id="3.40.190.10">
    <property type="entry name" value="Periplasmic binding protein-like II"/>
    <property type="match status" value="1"/>
</dbReference>